<protein>
    <submittedName>
        <fullName evidence="1">Uncharacterized protein</fullName>
    </submittedName>
</protein>
<organism evidence="1 2">
    <name type="scientific">Nostoc sphaeroides CCNUC1</name>
    <dbReference type="NCBI Taxonomy" id="2653204"/>
    <lineage>
        <taxon>Bacteria</taxon>
        <taxon>Bacillati</taxon>
        <taxon>Cyanobacteriota</taxon>
        <taxon>Cyanophyceae</taxon>
        <taxon>Nostocales</taxon>
        <taxon>Nostocaceae</taxon>
        <taxon>Nostoc</taxon>
    </lineage>
</organism>
<reference evidence="1 2" key="1">
    <citation type="submission" date="2019-10" db="EMBL/GenBank/DDBJ databases">
        <title>Genomic and transcriptomic insights into the perfect genentic adaptation of a filamentous nitrogen-fixing cyanobacterium to rice fields.</title>
        <authorList>
            <person name="Chen Z."/>
        </authorList>
    </citation>
    <scope>NUCLEOTIDE SEQUENCE [LARGE SCALE GENOMIC DNA]</scope>
    <source>
        <strain evidence="1">CCNUC1</strain>
    </source>
</reference>
<dbReference type="Proteomes" id="UP000326678">
    <property type="component" value="Chromosome Gxm1"/>
</dbReference>
<dbReference type="AlphaFoldDB" id="A0A5P8W5P2"/>
<dbReference type="EMBL" id="CP045226">
    <property type="protein sequence ID" value="QFS47922.1"/>
    <property type="molecule type" value="Genomic_DNA"/>
</dbReference>
<evidence type="ECO:0000313" key="2">
    <source>
        <dbReference type="Proteomes" id="UP000326678"/>
    </source>
</evidence>
<name>A0A5P8W5P2_9NOSO</name>
<gene>
    <name evidence="1" type="ORF">GXM_05414</name>
</gene>
<keyword evidence="2" id="KW-1185">Reference proteome</keyword>
<dbReference type="KEGG" id="nsh:GXM_05414"/>
<accession>A0A5P8W5P2</accession>
<sequence>MAKASALVKEFPQTTFKILAFYTNKWLFLSVLSFIDKCGMTLINFNLV</sequence>
<proteinExistence type="predicted"/>
<evidence type="ECO:0000313" key="1">
    <source>
        <dbReference type="EMBL" id="QFS47922.1"/>
    </source>
</evidence>